<dbReference type="GeneID" id="109464555"/>
<organism evidence="3 4">
    <name type="scientific">Branchiostoma belcheri</name>
    <name type="common">Amphioxus</name>
    <dbReference type="NCBI Taxonomy" id="7741"/>
    <lineage>
        <taxon>Eukaryota</taxon>
        <taxon>Metazoa</taxon>
        <taxon>Chordata</taxon>
        <taxon>Cephalochordata</taxon>
        <taxon>Leptocardii</taxon>
        <taxon>Amphioxiformes</taxon>
        <taxon>Branchiostomatidae</taxon>
        <taxon>Branchiostoma</taxon>
    </lineage>
</organism>
<feature type="compositionally biased region" description="Polar residues" evidence="1">
    <location>
        <begin position="216"/>
        <end position="227"/>
    </location>
</feature>
<gene>
    <name evidence="4" type="primary">LOC109464555</name>
</gene>
<evidence type="ECO:0000313" key="3">
    <source>
        <dbReference type="Proteomes" id="UP000515135"/>
    </source>
</evidence>
<name>A0A6P4XYA1_BRABE</name>
<feature type="compositionally biased region" description="Polar residues" evidence="1">
    <location>
        <begin position="195"/>
        <end position="209"/>
    </location>
</feature>
<evidence type="ECO:0000256" key="2">
    <source>
        <dbReference type="SAM" id="Phobius"/>
    </source>
</evidence>
<protein>
    <submittedName>
        <fullName evidence="4">Uncharacterized protein LOC109464555</fullName>
    </submittedName>
</protein>
<dbReference type="Proteomes" id="UP000515135">
    <property type="component" value="Unplaced"/>
</dbReference>
<keyword evidence="3" id="KW-1185">Reference proteome</keyword>
<keyword evidence="2" id="KW-1133">Transmembrane helix</keyword>
<evidence type="ECO:0000313" key="4">
    <source>
        <dbReference type="RefSeq" id="XP_019617118.1"/>
    </source>
</evidence>
<dbReference type="RefSeq" id="XP_019617118.1">
    <property type="nucleotide sequence ID" value="XM_019761559.1"/>
</dbReference>
<keyword evidence="2" id="KW-0472">Membrane</keyword>
<keyword evidence="2" id="KW-0812">Transmembrane</keyword>
<dbReference type="AlphaFoldDB" id="A0A6P4XYA1"/>
<feature type="region of interest" description="Disordered" evidence="1">
    <location>
        <begin position="192"/>
        <end position="227"/>
    </location>
</feature>
<dbReference type="KEGG" id="bbel:109464555"/>
<feature type="transmembrane region" description="Helical" evidence="2">
    <location>
        <begin position="27"/>
        <end position="51"/>
    </location>
</feature>
<feature type="region of interest" description="Disordered" evidence="1">
    <location>
        <begin position="1"/>
        <end position="20"/>
    </location>
</feature>
<proteinExistence type="predicted"/>
<sequence length="279" mass="28974">MSTLAPDIQVPTGQDKPETAPKAPLPVLLGSVCGSVAGLIVLIGAITLIVWCKGKTRHPPLGRNPYVVGSNTITSSSIIGTDHDQTGQGQSQANIQSLNAGNLSRGKVLAALKPNTMYAGVEATPRDPTSTETTTIVMASVDYTGQGQSRAVNECNTHTTATVVASGHDQTGQGHSQTNTESSTNTTATVMASGHDQTGQGQSQANTESLDARNASYGTGPTDSQLNSLYKTTTIMTSGHDQTGQGQSQTITESWDARHLFYGTGPVASQLNSLYKTGI</sequence>
<dbReference type="OrthoDB" id="10427706at2759"/>
<accession>A0A6P4XYA1</accession>
<evidence type="ECO:0000256" key="1">
    <source>
        <dbReference type="SAM" id="MobiDB-lite"/>
    </source>
</evidence>
<reference evidence="4" key="1">
    <citation type="submission" date="2025-08" db="UniProtKB">
        <authorList>
            <consortium name="RefSeq"/>
        </authorList>
    </citation>
    <scope>IDENTIFICATION</scope>
    <source>
        <tissue evidence="4">Gonad</tissue>
    </source>
</reference>